<accession>A0ABW8NNW4</accession>
<dbReference type="InterPro" id="IPR037523">
    <property type="entry name" value="VOC_core"/>
</dbReference>
<dbReference type="Gene3D" id="3.10.180.10">
    <property type="entry name" value="2,3-Dihydroxybiphenyl 1,2-Dioxygenase, domain 1"/>
    <property type="match status" value="2"/>
</dbReference>
<dbReference type="Proteomes" id="UP001620597">
    <property type="component" value="Unassembled WGS sequence"/>
</dbReference>
<dbReference type="PANTHER" id="PTHR43048:SF3">
    <property type="entry name" value="METHYLMALONYL-COA EPIMERASE, MITOCHONDRIAL"/>
    <property type="match status" value="1"/>
</dbReference>
<protein>
    <submittedName>
        <fullName evidence="3">VOC family protein</fullName>
    </submittedName>
</protein>
<name>A0ABW8NNW4_9GAMM</name>
<dbReference type="PROSITE" id="PS51819">
    <property type="entry name" value="VOC"/>
    <property type="match status" value="2"/>
</dbReference>
<evidence type="ECO:0000256" key="1">
    <source>
        <dbReference type="ARBA" id="ARBA00022723"/>
    </source>
</evidence>
<evidence type="ECO:0000259" key="2">
    <source>
        <dbReference type="PROSITE" id="PS51819"/>
    </source>
</evidence>
<evidence type="ECO:0000313" key="4">
    <source>
        <dbReference type="Proteomes" id="UP001620597"/>
    </source>
</evidence>
<dbReference type="PANTHER" id="PTHR43048">
    <property type="entry name" value="METHYLMALONYL-COA EPIMERASE"/>
    <property type="match status" value="1"/>
</dbReference>
<dbReference type="InterPro" id="IPR018146">
    <property type="entry name" value="Glyoxalase_1_CS"/>
</dbReference>
<dbReference type="PROSITE" id="PS00934">
    <property type="entry name" value="GLYOXALASE_I_1"/>
    <property type="match status" value="1"/>
</dbReference>
<proteinExistence type="predicted"/>
<feature type="domain" description="VOC" evidence="2">
    <location>
        <begin position="152"/>
        <end position="278"/>
    </location>
</feature>
<sequence>MIKIKDILYVRYATPDLQAMKQFLQDFGMSVAHENDSALYMAGAGDSPFVHVSEKAEQAATLGFALAVESRDDLVEIAALTDTPVLLNEEPCGGEVVRILDPFGFRIDFLWGYEKRAEDAVRLPYKMNPSSERSRYGNPIRVVRNAPSTVMRCGHVALLVSDFAKAMQFYTETLGLKVSDTYFDGTETNLIGAFLHCDHGDEFTDHHTIALVASPQGESRFDHSAFEVIDLDDLMLGNDHLESCGYNHAWGVGRHVQGSQLFDYWRDPCGHKIEHWTDGDLVNDQWQVTTAQITPDELAQWAPEFSPEFFK</sequence>
<dbReference type="SUPFAM" id="SSF54593">
    <property type="entry name" value="Glyoxalase/Bleomycin resistance protein/Dihydroxybiphenyl dioxygenase"/>
    <property type="match status" value="1"/>
</dbReference>
<comment type="caution">
    <text evidence="3">The sequence shown here is derived from an EMBL/GenBank/DDBJ whole genome shotgun (WGS) entry which is preliminary data.</text>
</comment>
<feature type="domain" description="VOC" evidence="2">
    <location>
        <begin position="6"/>
        <end position="112"/>
    </location>
</feature>
<gene>
    <name evidence="3" type="ORF">WG929_20010</name>
</gene>
<dbReference type="InterPro" id="IPR029068">
    <property type="entry name" value="Glyas_Bleomycin-R_OHBP_Dase"/>
</dbReference>
<organism evidence="3 4">
    <name type="scientific">Oceanobacter antarcticus</name>
    <dbReference type="NCBI Taxonomy" id="3133425"/>
    <lineage>
        <taxon>Bacteria</taxon>
        <taxon>Pseudomonadati</taxon>
        <taxon>Pseudomonadota</taxon>
        <taxon>Gammaproteobacteria</taxon>
        <taxon>Oceanospirillales</taxon>
        <taxon>Oceanospirillaceae</taxon>
        <taxon>Oceanobacter</taxon>
    </lineage>
</organism>
<dbReference type="InterPro" id="IPR051785">
    <property type="entry name" value="MMCE/EMCE_epimerase"/>
</dbReference>
<dbReference type="EMBL" id="JBBKTX010000039">
    <property type="protein sequence ID" value="MFK4754691.1"/>
    <property type="molecule type" value="Genomic_DNA"/>
</dbReference>
<dbReference type="Pfam" id="PF00903">
    <property type="entry name" value="Glyoxalase"/>
    <property type="match status" value="1"/>
</dbReference>
<dbReference type="RefSeq" id="WP_369856680.1">
    <property type="nucleotide sequence ID" value="NZ_JBBKTX010000039.1"/>
</dbReference>
<reference evidence="3 4" key="1">
    <citation type="submission" date="2024-03" db="EMBL/GenBank/DDBJ databases">
        <title>High-quality draft genome sequence of Oceanobacter sp. wDCs-4.</title>
        <authorList>
            <person name="Dong C."/>
        </authorList>
    </citation>
    <scope>NUCLEOTIDE SEQUENCE [LARGE SCALE GENOMIC DNA]</scope>
    <source>
        <strain evidence="4">wDCs-4</strain>
    </source>
</reference>
<keyword evidence="4" id="KW-1185">Reference proteome</keyword>
<keyword evidence="1" id="KW-0479">Metal-binding</keyword>
<evidence type="ECO:0000313" key="3">
    <source>
        <dbReference type="EMBL" id="MFK4754691.1"/>
    </source>
</evidence>
<dbReference type="InterPro" id="IPR004360">
    <property type="entry name" value="Glyas_Fos-R_dOase_dom"/>
</dbReference>